<sequence length="19" mass="2159">MAYPKGKLSEEKEQESFSA</sequence>
<dbReference type="AlphaFoldDB" id="T0K1S4"/>
<organism evidence="1 2">
    <name type="scientific">Colletotrichum gloeosporioides (strain Cg-14)</name>
    <name type="common">Anthracnose fungus</name>
    <name type="synonym">Glomerella cingulata</name>
    <dbReference type="NCBI Taxonomy" id="1237896"/>
    <lineage>
        <taxon>Eukaryota</taxon>
        <taxon>Fungi</taxon>
        <taxon>Dikarya</taxon>
        <taxon>Ascomycota</taxon>
        <taxon>Pezizomycotina</taxon>
        <taxon>Sordariomycetes</taxon>
        <taxon>Hypocreomycetidae</taxon>
        <taxon>Glomerellales</taxon>
        <taxon>Glomerellaceae</taxon>
        <taxon>Colletotrichum</taxon>
        <taxon>Colletotrichum gloeosporioides species complex</taxon>
    </lineage>
</organism>
<dbReference type="EMBL" id="AMYD01003301">
    <property type="protein sequence ID" value="EQB46673.1"/>
    <property type="molecule type" value="Genomic_DNA"/>
</dbReference>
<protein>
    <submittedName>
        <fullName evidence="1">Uncharacterized protein</fullName>
    </submittedName>
</protein>
<reference evidence="2" key="1">
    <citation type="journal article" date="2013" name="Mol. Plant Microbe Interact.">
        <title>Global aspects of pacC regulation of pathogenicity genes in Colletotrichum gloeosporioides as revealed by transcriptome analysis.</title>
        <authorList>
            <person name="Alkan N."/>
            <person name="Meng X."/>
            <person name="Friedlander G."/>
            <person name="Reuveni E."/>
            <person name="Sukno S."/>
            <person name="Sherman A."/>
            <person name="Thon M."/>
            <person name="Fluhr R."/>
            <person name="Prusky D."/>
        </authorList>
    </citation>
    <scope>NUCLEOTIDE SEQUENCE [LARGE SCALE GENOMIC DNA]</scope>
    <source>
        <strain evidence="2">Cg-14</strain>
    </source>
</reference>
<evidence type="ECO:0000313" key="1">
    <source>
        <dbReference type="EMBL" id="EQB46673.1"/>
    </source>
</evidence>
<name>T0K1S4_COLGC</name>
<proteinExistence type="predicted"/>
<dbReference type="Proteomes" id="UP000015530">
    <property type="component" value="Unassembled WGS sequence"/>
</dbReference>
<evidence type="ECO:0000313" key="2">
    <source>
        <dbReference type="Proteomes" id="UP000015530"/>
    </source>
</evidence>
<dbReference type="HOGENOM" id="CLU_3429956_0_0_1"/>
<gene>
    <name evidence="1" type="ORF">CGLO_14262</name>
</gene>
<comment type="caution">
    <text evidence="1">The sequence shown here is derived from an EMBL/GenBank/DDBJ whole genome shotgun (WGS) entry which is preliminary data.</text>
</comment>
<accession>T0K1S4</accession>